<accession>A0ABT9P850</accession>
<feature type="compositionally biased region" description="Low complexity" evidence="1">
    <location>
        <begin position="25"/>
        <end position="46"/>
    </location>
</feature>
<evidence type="ECO:0000256" key="1">
    <source>
        <dbReference type="SAM" id="MobiDB-lite"/>
    </source>
</evidence>
<feature type="region of interest" description="Disordered" evidence="1">
    <location>
        <begin position="25"/>
        <end position="53"/>
    </location>
</feature>
<evidence type="ECO:0000313" key="2">
    <source>
        <dbReference type="EMBL" id="MDP9828877.1"/>
    </source>
</evidence>
<evidence type="ECO:0008006" key="4">
    <source>
        <dbReference type="Google" id="ProtNLM"/>
    </source>
</evidence>
<comment type="caution">
    <text evidence="2">The sequence shown here is derived from an EMBL/GenBank/DDBJ whole genome shotgun (WGS) entry which is preliminary data.</text>
</comment>
<reference evidence="2 3" key="1">
    <citation type="submission" date="2023-07" db="EMBL/GenBank/DDBJ databases">
        <title>Sequencing the genomes of 1000 actinobacteria strains.</title>
        <authorList>
            <person name="Klenk H.-P."/>
        </authorList>
    </citation>
    <scope>NUCLEOTIDE SEQUENCE [LARGE SCALE GENOMIC DNA]</scope>
    <source>
        <strain evidence="2 3">DSM 44388</strain>
    </source>
</reference>
<evidence type="ECO:0000313" key="3">
    <source>
        <dbReference type="Proteomes" id="UP001235712"/>
    </source>
</evidence>
<dbReference type="RefSeq" id="WP_307246511.1">
    <property type="nucleotide sequence ID" value="NZ_JAUSQZ010000001.1"/>
</dbReference>
<dbReference type="Proteomes" id="UP001235712">
    <property type="component" value="Unassembled WGS sequence"/>
</dbReference>
<dbReference type="PROSITE" id="PS51257">
    <property type="entry name" value="PROKAR_LIPOPROTEIN"/>
    <property type="match status" value="1"/>
</dbReference>
<gene>
    <name evidence="2" type="ORF">J2S57_004626</name>
</gene>
<proteinExistence type="predicted"/>
<keyword evidence="3" id="KW-1185">Reference proteome</keyword>
<dbReference type="EMBL" id="JAUSQZ010000001">
    <property type="protein sequence ID" value="MDP9828877.1"/>
    <property type="molecule type" value="Genomic_DNA"/>
</dbReference>
<protein>
    <recommendedName>
        <fullName evidence="4">Lipoprotein</fullName>
    </recommendedName>
</protein>
<name>A0ABT9P850_9ACTN</name>
<sequence>MVTKRAVLAVSAALSLGGLMLSGCSGESADSGGESAAPVASASPESGDYESQVEELTGRMDSLDSLDDLTEIAELQEELGSVVTQWAAGTGPTGLGHLACEVMPSQLQAVSKSDPADQAKLMGLSWLAPVVAAAGGGSATDVEFGHVRLDAQMRAECPDVRGEVLAATRVASIDDLWDQTQNVSP</sequence>
<organism evidence="2 3">
    <name type="scientific">Kineosporia succinea</name>
    <dbReference type="NCBI Taxonomy" id="84632"/>
    <lineage>
        <taxon>Bacteria</taxon>
        <taxon>Bacillati</taxon>
        <taxon>Actinomycetota</taxon>
        <taxon>Actinomycetes</taxon>
        <taxon>Kineosporiales</taxon>
        <taxon>Kineosporiaceae</taxon>
        <taxon>Kineosporia</taxon>
    </lineage>
</organism>